<dbReference type="AlphaFoldDB" id="G2MW75"/>
<dbReference type="KEGG" id="twi:Thewi_0497"/>
<evidence type="ECO:0008006" key="6">
    <source>
        <dbReference type="Google" id="ProtNLM"/>
    </source>
</evidence>
<evidence type="ECO:0000259" key="3">
    <source>
        <dbReference type="Pfam" id="PF18705"/>
    </source>
</evidence>
<evidence type="ECO:0000313" key="5">
    <source>
        <dbReference type="Proteomes" id="UP000008276"/>
    </source>
</evidence>
<feature type="transmembrane region" description="Helical" evidence="1">
    <location>
        <begin position="39"/>
        <end position="58"/>
    </location>
</feature>
<dbReference type="HOGENOM" id="CLU_2669930_0_0_9"/>
<proteinExistence type="predicted"/>
<sequence>MEISESINKIEVPEEVENYIKKGIEKGRNKKILQKKKRMLSYAAASILIIFFVLSIRLSPSVAAYVSQIRVLKQLVNLIRYDKGLDLAVRNDFIQPLNISKEYDGVKVTIGGIIVDESRIIIFYSIKNESGKSLELKNIEVYNEKNQPLEEISLSWSGFDNNSVEKESFIDIAFSGDNNSIPEVLNLSMQFKGLKSNTFNFSIHIDKDKFKGLKEVYTVNRTIEIDGQKITFEKAIVYPTRIALYIHYNPLNSKKILGYPDIGIVDEKGDIFGQISNGVSGTRKDDNNTVLYFQSNYFKKPKELYVAFSKVKAIDKDKAEVIIDLKNKMILKKPDEKLKLNDIVYNKNDIQLTFTLEKIDNTNNFYSPFYSEFEDSSMKKYHFLGEEIHGGREGKVEEVLIRIPNVSYDNSIKLKIIDYPNFIGGKEVKVRVKQREVIK</sequence>
<keyword evidence="1" id="KW-0812">Transmembrane</keyword>
<evidence type="ECO:0000259" key="2">
    <source>
        <dbReference type="Pfam" id="PF13786"/>
    </source>
</evidence>
<evidence type="ECO:0000313" key="4">
    <source>
        <dbReference type="EMBL" id="AEM77963.1"/>
    </source>
</evidence>
<keyword evidence="1" id="KW-0472">Membrane</keyword>
<dbReference type="Pfam" id="PF13786">
    <property type="entry name" value="DUF4179"/>
    <property type="match status" value="1"/>
</dbReference>
<dbReference type="Pfam" id="PF18705">
    <property type="entry name" value="DUF5643"/>
    <property type="match status" value="1"/>
</dbReference>
<protein>
    <recommendedName>
        <fullName evidence="6">DUF4179 domain-containing protein</fullName>
    </recommendedName>
</protein>
<feature type="domain" description="DUF5643" evidence="3">
    <location>
        <begin position="215"/>
        <end position="324"/>
    </location>
</feature>
<keyword evidence="1" id="KW-1133">Transmembrane helix</keyword>
<dbReference type="eggNOG" id="ENOG5030DX0">
    <property type="taxonomic scope" value="Bacteria"/>
</dbReference>
<dbReference type="Proteomes" id="UP000008276">
    <property type="component" value="Chromosome"/>
</dbReference>
<dbReference type="Gene3D" id="2.60.40.1630">
    <property type="entry name" value="bacillus anthracis domain"/>
    <property type="match status" value="1"/>
</dbReference>
<accession>G2MW75</accession>
<dbReference type="STRING" id="697303.Thewi_0497"/>
<keyword evidence="5" id="KW-1185">Reference proteome</keyword>
<evidence type="ECO:0000256" key="1">
    <source>
        <dbReference type="SAM" id="Phobius"/>
    </source>
</evidence>
<reference evidence="4 5" key="1">
    <citation type="submission" date="2011-08" db="EMBL/GenBank/DDBJ databases">
        <title>Complete sequence of Thermoanaerobacter wiegelii Rt8.B1.</title>
        <authorList>
            <consortium name="US DOE Joint Genome Institute"/>
            <person name="Lucas S."/>
            <person name="Han J."/>
            <person name="Lapidus A."/>
            <person name="Cheng J.-F."/>
            <person name="Goodwin L."/>
            <person name="Pitluck S."/>
            <person name="Peters L."/>
            <person name="Mikhailova N."/>
            <person name="Zeytun A."/>
            <person name="Daligault H."/>
            <person name="Detter J.C."/>
            <person name="Han C."/>
            <person name="Tapia R."/>
            <person name="Land M."/>
            <person name="Hauser L."/>
            <person name="Kyrpides N."/>
            <person name="Ivanova N."/>
            <person name="Pagani I."/>
            <person name="Hemme C."/>
            <person name="Woyke T."/>
        </authorList>
    </citation>
    <scope>NUCLEOTIDE SEQUENCE [LARGE SCALE GENOMIC DNA]</scope>
    <source>
        <strain evidence="4 5">Rt8.B1</strain>
    </source>
</reference>
<feature type="domain" description="DUF4179" evidence="2">
    <location>
        <begin position="35"/>
        <end position="127"/>
    </location>
</feature>
<name>G2MW75_9THEO</name>
<dbReference type="InterPro" id="IPR025436">
    <property type="entry name" value="DUF4179"/>
</dbReference>
<dbReference type="EMBL" id="CP002991">
    <property type="protein sequence ID" value="AEM77963.1"/>
    <property type="molecule type" value="Genomic_DNA"/>
</dbReference>
<gene>
    <name evidence="4" type="ORF">Thewi_0497</name>
</gene>
<dbReference type="InterPro" id="IPR040680">
    <property type="entry name" value="DUF5643"/>
</dbReference>
<organism evidence="4 5">
    <name type="scientific">Thermoanaerobacter wiegelii Rt8.B1</name>
    <dbReference type="NCBI Taxonomy" id="697303"/>
    <lineage>
        <taxon>Bacteria</taxon>
        <taxon>Bacillati</taxon>
        <taxon>Bacillota</taxon>
        <taxon>Clostridia</taxon>
        <taxon>Thermoanaerobacterales</taxon>
        <taxon>Thermoanaerobacteraceae</taxon>
        <taxon>Thermoanaerobacter</taxon>
    </lineage>
</organism>